<dbReference type="EMBL" id="JAGIOC010000001">
    <property type="protein sequence ID" value="MBP2410959.1"/>
    <property type="molecule type" value="Genomic_DNA"/>
</dbReference>
<protein>
    <submittedName>
        <fullName evidence="1">Uncharacterized protein</fullName>
    </submittedName>
</protein>
<sequence length="228" mass="25502">MDELMEMLYDHEEQTFLDSPTKDSAAPRLPASLQFHAGPESLSTEQQEARLDLWRSGRSDRVATGKTRLLGAALPATLLSVVCDRYVSQPRLTMVFQGCEAADWREVDGLTFGMVVKSIVPTQGFATALTDEFEELPLISREREVHWRNVGEDVEIELSPDSFRPQKAWSIDHDELVVVARDPRAQGVQVTWSLTEEGSDDVTEGKIFVTTADAIDALELVQRTITRP</sequence>
<dbReference type="Proteomes" id="UP000698222">
    <property type="component" value="Unassembled WGS sequence"/>
</dbReference>
<comment type="caution">
    <text evidence="1">The sequence shown here is derived from an EMBL/GenBank/DDBJ whole genome shotgun (WGS) entry which is preliminary data.</text>
</comment>
<keyword evidence="2" id="KW-1185">Reference proteome</keyword>
<organism evidence="1 2">
    <name type="scientific">Brachybacterium fresconis</name>
    <dbReference type="NCBI Taxonomy" id="173363"/>
    <lineage>
        <taxon>Bacteria</taxon>
        <taxon>Bacillati</taxon>
        <taxon>Actinomycetota</taxon>
        <taxon>Actinomycetes</taxon>
        <taxon>Micrococcales</taxon>
        <taxon>Dermabacteraceae</taxon>
        <taxon>Brachybacterium</taxon>
    </lineage>
</organism>
<name>A0ABS4YQC6_9MICO</name>
<dbReference type="RefSeq" id="WP_209895259.1">
    <property type="nucleotide sequence ID" value="NZ_BAAAJV010000008.1"/>
</dbReference>
<evidence type="ECO:0000313" key="1">
    <source>
        <dbReference type="EMBL" id="MBP2410959.1"/>
    </source>
</evidence>
<reference evidence="1 2" key="1">
    <citation type="submission" date="2021-03" db="EMBL/GenBank/DDBJ databases">
        <title>Sequencing the genomes of 1000 actinobacteria strains.</title>
        <authorList>
            <person name="Klenk H.-P."/>
        </authorList>
    </citation>
    <scope>NUCLEOTIDE SEQUENCE [LARGE SCALE GENOMIC DNA]</scope>
    <source>
        <strain evidence="1 2">DSM 14564</strain>
    </source>
</reference>
<accession>A0ABS4YQC6</accession>
<gene>
    <name evidence="1" type="ORF">JOF44_003862</name>
</gene>
<evidence type="ECO:0000313" key="2">
    <source>
        <dbReference type="Proteomes" id="UP000698222"/>
    </source>
</evidence>
<proteinExistence type="predicted"/>